<proteinExistence type="predicted"/>
<accession>A0A699HB42</accession>
<evidence type="ECO:0000313" key="1">
    <source>
        <dbReference type="EMBL" id="GEX76748.1"/>
    </source>
</evidence>
<reference evidence="1" key="1">
    <citation type="journal article" date="2019" name="Sci. Rep.">
        <title>Draft genome of Tanacetum cinerariifolium, the natural source of mosquito coil.</title>
        <authorList>
            <person name="Yamashiro T."/>
            <person name="Shiraishi A."/>
            <person name="Satake H."/>
            <person name="Nakayama K."/>
        </authorList>
    </citation>
    <scope>NUCLEOTIDE SEQUENCE</scope>
</reference>
<sequence>MVSGFSVGGVPSGRCIDMLEALKAAKQSFSLSTGSDVINWDLNYDGTFTVWATRNHIDDVFLLTLPVEINCCKILPRKGSGPNSRPVWCHIESLLVTRTTPLPLGYSNKTNRNKSATLAFMYVFQAEPDPSEFGS</sequence>
<comment type="caution">
    <text evidence="1">The sequence shown here is derived from an EMBL/GenBank/DDBJ whole genome shotgun (WGS) entry which is preliminary data.</text>
</comment>
<organism evidence="1">
    <name type="scientific">Tanacetum cinerariifolium</name>
    <name type="common">Dalmatian daisy</name>
    <name type="synonym">Chrysanthemum cinerariifolium</name>
    <dbReference type="NCBI Taxonomy" id="118510"/>
    <lineage>
        <taxon>Eukaryota</taxon>
        <taxon>Viridiplantae</taxon>
        <taxon>Streptophyta</taxon>
        <taxon>Embryophyta</taxon>
        <taxon>Tracheophyta</taxon>
        <taxon>Spermatophyta</taxon>
        <taxon>Magnoliopsida</taxon>
        <taxon>eudicotyledons</taxon>
        <taxon>Gunneridae</taxon>
        <taxon>Pentapetalae</taxon>
        <taxon>asterids</taxon>
        <taxon>campanulids</taxon>
        <taxon>Asterales</taxon>
        <taxon>Asteraceae</taxon>
        <taxon>Asteroideae</taxon>
        <taxon>Anthemideae</taxon>
        <taxon>Anthemidinae</taxon>
        <taxon>Tanacetum</taxon>
    </lineage>
</organism>
<protein>
    <submittedName>
        <fullName evidence="1">Uncharacterized protein</fullName>
    </submittedName>
</protein>
<gene>
    <name evidence="1" type="ORF">Tci_348723</name>
</gene>
<dbReference type="AlphaFoldDB" id="A0A699HB42"/>
<dbReference type="EMBL" id="BKCJ010128778">
    <property type="protein sequence ID" value="GEX76748.1"/>
    <property type="molecule type" value="Genomic_DNA"/>
</dbReference>
<name>A0A699HB42_TANCI</name>